<evidence type="ECO:0008006" key="4">
    <source>
        <dbReference type="Google" id="ProtNLM"/>
    </source>
</evidence>
<evidence type="ECO:0000313" key="2">
    <source>
        <dbReference type="EMBL" id="KAJ9604946.1"/>
    </source>
</evidence>
<dbReference type="InterPro" id="IPR011333">
    <property type="entry name" value="SKP1/BTB/POZ_sf"/>
</dbReference>
<protein>
    <recommendedName>
        <fullName evidence="4">BTB domain-containing protein</fullName>
    </recommendedName>
</protein>
<organism evidence="2 3">
    <name type="scientific">Cladophialophora chaetospira</name>
    <dbReference type="NCBI Taxonomy" id="386627"/>
    <lineage>
        <taxon>Eukaryota</taxon>
        <taxon>Fungi</taxon>
        <taxon>Dikarya</taxon>
        <taxon>Ascomycota</taxon>
        <taxon>Pezizomycotina</taxon>
        <taxon>Eurotiomycetes</taxon>
        <taxon>Chaetothyriomycetidae</taxon>
        <taxon>Chaetothyriales</taxon>
        <taxon>Herpotrichiellaceae</taxon>
        <taxon>Cladophialophora</taxon>
    </lineage>
</organism>
<name>A0AA38X1A3_9EURO</name>
<dbReference type="EMBL" id="JAPDRK010000017">
    <property type="protein sequence ID" value="KAJ9604946.1"/>
    <property type="molecule type" value="Genomic_DNA"/>
</dbReference>
<evidence type="ECO:0000313" key="3">
    <source>
        <dbReference type="Proteomes" id="UP001172673"/>
    </source>
</evidence>
<dbReference type="AlphaFoldDB" id="A0AA38X1A3"/>
<dbReference type="Gene3D" id="3.30.710.10">
    <property type="entry name" value="Potassium Channel Kv1.1, Chain A"/>
    <property type="match status" value="1"/>
</dbReference>
<accession>A0AA38X1A3</accession>
<comment type="caution">
    <text evidence="2">The sequence shown here is derived from an EMBL/GenBank/DDBJ whole genome shotgun (WGS) entry which is preliminary data.</text>
</comment>
<sequence>MADINASDQQTGADADNHHHDPPPLITLFEPDAETAVTAVILDVEEKDNQIPPVKLQCSITALTMGFKVFKAMFSKEFAEGQVEVGATSPREIELKDNPKAMEQMCRMLYYQSFDLRPRPFSTLGRQNFQPAVGVDAKSADTESAPSVMPSDAQDRTATALDGLVITQVKWRAAQVRKRKWTLEGSRFAAEYTGIVLTKRLDGLGKEGRLRSQGIGPSGTVHVVT</sequence>
<feature type="region of interest" description="Disordered" evidence="1">
    <location>
        <begin position="1"/>
        <end position="24"/>
    </location>
</feature>
<evidence type="ECO:0000256" key="1">
    <source>
        <dbReference type="SAM" id="MobiDB-lite"/>
    </source>
</evidence>
<feature type="compositionally biased region" description="Polar residues" evidence="1">
    <location>
        <begin position="1"/>
        <end position="12"/>
    </location>
</feature>
<dbReference type="Proteomes" id="UP001172673">
    <property type="component" value="Unassembled WGS sequence"/>
</dbReference>
<gene>
    <name evidence="2" type="ORF">H2200_010335</name>
</gene>
<proteinExistence type="predicted"/>
<reference evidence="2" key="1">
    <citation type="submission" date="2022-10" db="EMBL/GenBank/DDBJ databases">
        <title>Culturing micro-colonial fungi from biological soil crusts in the Mojave desert and describing Neophaeococcomyces mojavensis, and introducing the new genera and species Taxawa tesnikishii.</title>
        <authorList>
            <person name="Kurbessoian T."/>
            <person name="Stajich J.E."/>
        </authorList>
    </citation>
    <scope>NUCLEOTIDE SEQUENCE</scope>
    <source>
        <strain evidence="2">TK_41</strain>
    </source>
</reference>
<keyword evidence="3" id="KW-1185">Reference proteome</keyword>